<keyword evidence="2 6" id="KW-0288">FMN</keyword>
<comment type="catalytic activity">
    <reaction evidence="5">
        <text>N,N-dimethyl-1,4-phenylenediamine + anthranilate + 2 NAD(+) = 2-(4-dimethylaminophenyl)diazenylbenzoate + 2 NADH + 2 H(+)</text>
        <dbReference type="Rhea" id="RHEA:55872"/>
        <dbReference type="ChEBI" id="CHEBI:15378"/>
        <dbReference type="ChEBI" id="CHEBI:15783"/>
        <dbReference type="ChEBI" id="CHEBI:16567"/>
        <dbReference type="ChEBI" id="CHEBI:57540"/>
        <dbReference type="ChEBI" id="CHEBI:57945"/>
        <dbReference type="ChEBI" id="CHEBI:71579"/>
        <dbReference type="EC" id="1.7.1.17"/>
    </reaction>
    <physiologicalReaction direction="right-to-left" evidence="5">
        <dbReference type="Rhea" id="RHEA:55874"/>
    </physiologicalReaction>
</comment>
<comment type="caution">
    <text evidence="8">The sequence shown here is derived from an EMBL/GenBank/DDBJ whole genome shotgun (WGS) entry which is preliminary data.</text>
</comment>
<evidence type="ECO:0000256" key="4">
    <source>
        <dbReference type="ARBA" id="ARBA00023027"/>
    </source>
</evidence>
<dbReference type="InterPro" id="IPR023048">
    <property type="entry name" value="NADH:quinone_OxRdtase_FMN_depd"/>
</dbReference>
<evidence type="ECO:0000313" key="9">
    <source>
        <dbReference type="Proteomes" id="UP001500466"/>
    </source>
</evidence>
<comment type="caution">
    <text evidence="6">Lacks conserved residue(s) required for the propagation of feature annotation.</text>
</comment>
<name>A0ABP9GUX4_9ACTN</name>
<sequence>MTRKVVSEQADGMSACSEADACPATWEYAMPRLLHLDSSARSDAFSRRLGAAFVTSWQASGGGPVTHRDLAADPPPPIGEAWTTICDTLLREGITDIARYPEAVRTDAERAAWAIVAPLLDELVAADVVLIGAPMYNFGVPAALKAWIDQVTFPKMVLAPRRFVVVTGRGGAYGPGMPREPFDHHGRYLADFFRGHYAVDDAVFVHAELTNALVDPGLVERFPQHKEWAVAAYAQAAGLGAELAGFVLPRED</sequence>
<comment type="function">
    <text evidence="6">Quinone reductase that provides resistance to thiol-specific stress caused by electrophilic quinones.</text>
</comment>
<dbReference type="SUPFAM" id="SSF52218">
    <property type="entry name" value="Flavoproteins"/>
    <property type="match status" value="1"/>
</dbReference>
<evidence type="ECO:0000256" key="5">
    <source>
        <dbReference type="ARBA" id="ARBA00048542"/>
    </source>
</evidence>
<dbReference type="InterPro" id="IPR003680">
    <property type="entry name" value="Flavodoxin_fold"/>
</dbReference>
<reference evidence="9" key="1">
    <citation type="journal article" date="2019" name="Int. J. Syst. Evol. Microbiol.">
        <title>The Global Catalogue of Microorganisms (GCM) 10K type strain sequencing project: providing services to taxonomists for standard genome sequencing and annotation.</title>
        <authorList>
            <consortium name="The Broad Institute Genomics Platform"/>
            <consortium name="The Broad Institute Genome Sequencing Center for Infectious Disease"/>
            <person name="Wu L."/>
            <person name="Ma J."/>
        </authorList>
    </citation>
    <scope>NUCLEOTIDE SEQUENCE [LARGE SCALE GENOMIC DNA]</scope>
    <source>
        <strain evidence="9">JCM 17986</strain>
    </source>
</reference>
<evidence type="ECO:0000256" key="2">
    <source>
        <dbReference type="ARBA" id="ARBA00022643"/>
    </source>
</evidence>
<feature type="domain" description="Flavodoxin-like fold" evidence="7">
    <location>
        <begin position="32"/>
        <end position="207"/>
    </location>
</feature>
<evidence type="ECO:0000256" key="3">
    <source>
        <dbReference type="ARBA" id="ARBA00023002"/>
    </source>
</evidence>
<keyword evidence="3 6" id="KW-0560">Oxidoreductase</keyword>
<comment type="cofactor">
    <cofactor evidence="6">
        <name>FMN</name>
        <dbReference type="ChEBI" id="CHEBI:58210"/>
    </cofactor>
    <text evidence="6">Binds 1 FMN per subunit.</text>
</comment>
<keyword evidence="4 6" id="KW-0520">NAD</keyword>
<dbReference type="PANTHER" id="PTHR43741:SF4">
    <property type="entry name" value="FMN-DEPENDENT NADH:QUINONE OXIDOREDUCTASE"/>
    <property type="match status" value="1"/>
</dbReference>
<dbReference type="Pfam" id="PF02525">
    <property type="entry name" value="Flavodoxin_2"/>
    <property type="match status" value="1"/>
</dbReference>
<dbReference type="HAMAP" id="MF_01216">
    <property type="entry name" value="Azoreductase_type1"/>
    <property type="match status" value="1"/>
</dbReference>
<proteinExistence type="inferred from homology"/>
<keyword evidence="9" id="KW-1185">Reference proteome</keyword>
<evidence type="ECO:0000313" key="8">
    <source>
        <dbReference type="EMBL" id="GAA4951363.1"/>
    </source>
</evidence>
<dbReference type="PANTHER" id="PTHR43741">
    <property type="entry name" value="FMN-DEPENDENT NADH-AZOREDUCTASE 1"/>
    <property type="match status" value="1"/>
</dbReference>
<gene>
    <name evidence="6" type="primary">azoR</name>
    <name evidence="8" type="ORF">GCM10023205_10260</name>
</gene>
<dbReference type="InterPro" id="IPR029039">
    <property type="entry name" value="Flavoprotein-like_sf"/>
</dbReference>
<comment type="subunit">
    <text evidence="6">Homodimer.</text>
</comment>
<dbReference type="EC" id="1.6.5.-" evidence="6"/>
<evidence type="ECO:0000259" key="7">
    <source>
        <dbReference type="Pfam" id="PF02525"/>
    </source>
</evidence>
<feature type="binding site" evidence="6">
    <location>
        <position position="39"/>
    </location>
    <ligand>
        <name>FMN</name>
        <dbReference type="ChEBI" id="CHEBI:58210"/>
    </ligand>
</feature>
<dbReference type="EMBL" id="BAABHS010000003">
    <property type="protein sequence ID" value="GAA4951363.1"/>
    <property type="molecule type" value="Genomic_DNA"/>
</dbReference>
<protein>
    <recommendedName>
        <fullName evidence="6">FMN dependent NADH:quinone oxidoreductase</fullName>
        <ecNumber evidence="6">1.6.5.-</ecNumber>
    </recommendedName>
    <alternativeName>
        <fullName evidence="6">Azo-dye reductase</fullName>
    </alternativeName>
    <alternativeName>
        <fullName evidence="6">FMN-dependent NADH-azo compound oxidoreductase</fullName>
    </alternativeName>
    <alternativeName>
        <fullName evidence="6">FMN-dependent NADH-azoreductase</fullName>
        <ecNumber evidence="6">1.7.1.17</ecNumber>
    </alternativeName>
</protein>
<dbReference type="InterPro" id="IPR050104">
    <property type="entry name" value="FMN-dep_NADH:Q_OxRdtase_AzoR1"/>
</dbReference>
<evidence type="ECO:0000256" key="6">
    <source>
        <dbReference type="HAMAP-Rule" id="MF_01216"/>
    </source>
</evidence>
<evidence type="ECO:0000256" key="1">
    <source>
        <dbReference type="ARBA" id="ARBA00022630"/>
    </source>
</evidence>
<dbReference type="Gene3D" id="3.40.50.360">
    <property type="match status" value="1"/>
</dbReference>
<dbReference type="Proteomes" id="UP001500466">
    <property type="component" value="Unassembled WGS sequence"/>
</dbReference>
<feature type="binding site" evidence="6">
    <location>
        <begin position="135"/>
        <end position="138"/>
    </location>
    <ligand>
        <name>FMN</name>
        <dbReference type="ChEBI" id="CHEBI:58210"/>
    </ligand>
</feature>
<comment type="catalytic activity">
    <reaction evidence="6">
        <text>2 a quinone + NADH + H(+) = 2 a 1,4-benzosemiquinone + NAD(+)</text>
        <dbReference type="Rhea" id="RHEA:65952"/>
        <dbReference type="ChEBI" id="CHEBI:15378"/>
        <dbReference type="ChEBI" id="CHEBI:57540"/>
        <dbReference type="ChEBI" id="CHEBI:57945"/>
        <dbReference type="ChEBI" id="CHEBI:132124"/>
        <dbReference type="ChEBI" id="CHEBI:134225"/>
    </reaction>
</comment>
<dbReference type="EC" id="1.7.1.17" evidence="6"/>
<accession>A0ABP9GUX4</accession>
<organism evidence="8 9">
    <name type="scientific">Yinghuangia aomiensis</name>
    <dbReference type="NCBI Taxonomy" id="676205"/>
    <lineage>
        <taxon>Bacteria</taxon>
        <taxon>Bacillati</taxon>
        <taxon>Actinomycetota</taxon>
        <taxon>Actinomycetes</taxon>
        <taxon>Kitasatosporales</taxon>
        <taxon>Streptomycetaceae</taxon>
        <taxon>Yinghuangia</taxon>
    </lineage>
</organism>
<keyword evidence="1 6" id="KW-0285">Flavoprotein</keyword>
<comment type="function">
    <text evidence="6">Also exhibits azoreductase activity. Catalyzes the reductive cleavage of the azo bond in aromatic azo compounds to the corresponding amines.</text>
</comment>
<comment type="similarity">
    <text evidence="6">Belongs to the azoreductase type 1 family.</text>
</comment>